<feature type="transmembrane region" description="Helical" evidence="6">
    <location>
        <begin position="170"/>
        <end position="194"/>
    </location>
</feature>
<comment type="caution">
    <text evidence="7">The sequence shown here is derived from an EMBL/GenBank/DDBJ whole genome shotgun (WGS) entry which is preliminary data.</text>
</comment>
<evidence type="ECO:0000313" key="8">
    <source>
        <dbReference type="Proteomes" id="UP000005446"/>
    </source>
</evidence>
<keyword evidence="5 6" id="KW-0472">Membrane</keyword>
<dbReference type="GO" id="GO:0015205">
    <property type="term" value="F:nucleobase transmembrane transporter activity"/>
    <property type="evidence" value="ECO:0007669"/>
    <property type="project" value="TreeGrafter"/>
</dbReference>
<dbReference type="Proteomes" id="UP000005446">
    <property type="component" value="Unassembled WGS sequence"/>
</dbReference>
<feature type="transmembrane region" description="Helical" evidence="6">
    <location>
        <begin position="364"/>
        <end position="382"/>
    </location>
</feature>
<protein>
    <submittedName>
        <fullName evidence="7">Putative Allantoin permease</fullName>
    </submittedName>
</protein>
<feature type="transmembrane region" description="Helical" evidence="6">
    <location>
        <begin position="222"/>
        <end position="242"/>
    </location>
</feature>
<comment type="subcellular location">
    <subcellularLocation>
        <location evidence="1">Membrane</location>
        <topology evidence="1">Multi-pass membrane protein</topology>
    </subcellularLocation>
</comment>
<sequence>MRMRIMRIHMDLIPIPEDRRTWTWQGFAGYWIITGANNSAWTAGSTLLALGLSVGQAMGVIVGGSSWGMIGGFWPVLNRIVTACIWMGVQTYWGGQSVKIILGAVIGPKTAHGAGDLLEAPATESGSVLSWNIVYGIQAILGLWSGGIVGQSDWTRYAKTPNASLFGQGVTCPLTIIVTALCGVIITSATNQIYGEYFWNPFELLLHIQKVSLTPAARAGTFFSGLAFLASQMALCIVLNAISTGMDMAALCPRWINIRRGCYILTIIAIAICPWNFVNNVTTFITVLSGWSIFLSGMTGILIFDYFLVRKGQLHVGDLYMAGFNWRAIVAWVMGVWPLLPGFVRRVRTTSNGNGWDHVYDLSYFFGFFVSGVVHWVLHTLFPTPKQTGSKV</sequence>
<name>H0EK15_GLAL7</name>
<comment type="similarity">
    <text evidence="2">Belongs to the purine-cytosine permease (2.A.39) family.</text>
</comment>
<dbReference type="Pfam" id="PF02133">
    <property type="entry name" value="Transp_cyt_pur"/>
    <property type="match status" value="2"/>
</dbReference>
<evidence type="ECO:0000256" key="1">
    <source>
        <dbReference type="ARBA" id="ARBA00004141"/>
    </source>
</evidence>
<gene>
    <name evidence="7" type="ORF">M7I_2902</name>
</gene>
<feature type="transmembrane region" description="Helical" evidence="6">
    <location>
        <begin position="47"/>
        <end position="70"/>
    </location>
</feature>
<dbReference type="InterPro" id="IPR001248">
    <property type="entry name" value="Pur-cyt_permease"/>
</dbReference>
<dbReference type="EMBL" id="AGUE01000060">
    <property type="protein sequence ID" value="EHL01206.1"/>
    <property type="molecule type" value="Genomic_DNA"/>
</dbReference>
<evidence type="ECO:0000256" key="2">
    <source>
        <dbReference type="ARBA" id="ARBA00008974"/>
    </source>
</evidence>
<dbReference type="GO" id="GO:0005886">
    <property type="term" value="C:plasma membrane"/>
    <property type="evidence" value="ECO:0007669"/>
    <property type="project" value="TreeGrafter"/>
</dbReference>
<evidence type="ECO:0000256" key="5">
    <source>
        <dbReference type="ARBA" id="ARBA00023136"/>
    </source>
</evidence>
<evidence type="ECO:0000256" key="6">
    <source>
        <dbReference type="SAM" id="Phobius"/>
    </source>
</evidence>
<proteinExistence type="inferred from homology"/>
<feature type="transmembrane region" description="Helical" evidence="6">
    <location>
        <begin position="324"/>
        <end position="344"/>
    </location>
</feature>
<dbReference type="PANTHER" id="PTHR30618:SF15">
    <property type="entry name" value="NICOTINAMIDE RIBOSIDE TRANSPORTER 1-RELATED"/>
    <property type="match status" value="1"/>
</dbReference>
<dbReference type="InParanoid" id="H0EK15"/>
<dbReference type="PANTHER" id="PTHR30618">
    <property type="entry name" value="NCS1 FAMILY PURINE/PYRIMIDINE TRANSPORTER"/>
    <property type="match status" value="1"/>
</dbReference>
<dbReference type="OrthoDB" id="2018619at2759"/>
<dbReference type="InterPro" id="IPR045225">
    <property type="entry name" value="Uracil/uridine/allantoin_perm"/>
</dbReference>
<evidence type="ECO:0000256" key="4">
    <source>
        <dbReference type="ARBA" id="ARBA00022989"/>
    </source>
</evidence>
<dbReference type="AlphaFoldDB" id="H0EK15"/>
<keyword evidence="3 6" id="KW-0812">Transmembrane</keyword>
<feature type="transmembrane region" description="Helical" evidence="6">
    <location>
        <begin position="284"/>
        <end position="304"/>
    </location>
</feature>
<keyword evidence="8" id="KW-1185">Reference proteome</keyword>
<feature type="transmembrane region" description="Helical" evidence="6">
    <location>
        <begin position="262"/>
        <end position="278"/>
    </location>
</feature>
<dbReference type="HOGENOM" id="CLU_021555_3_2_1"/>
<dbReference type="Gene3D" id="1.10.4160.10">
    <property type="entry name" value="Hydantoin permease"/>
    <property type="match status" value="1"/>
</dbReference>
<evidence type="ECO:0000313" key="7">
    <source>
        <dbReference type="EMBL" id="EHL01206.1"/>
    </source>
</evidence>
<keyword evidence="4 6" id="KW-1133">Transmembrane helix</keyword>
<reference evidence="7 8" key="1">
    <citation type="journal article" date="2012" name="Eukaryot. Cell">
        <title>Genome sequence of the fungus Glarea lozoyensis: the first genome sequence of a species from the Helotiaceae family.</title>
        <authorList>
            <person name="Youssar L."/>
            <person name="Gruening B.A."/>
            <person name="Erxleben A."/>
            <person name="Guenther S."/>
            <person name="Huettel W."/>
        </authorList>
    </citation>
    <scope>NUCLEOTIDE SEQUENCE [LARGE SCALE GENOMIC DNA]</scope>
    <source>
        <strain evidence="8">ATCC 74030 / MF5533</strain>
    </source>
</reference>
<evidence type="ECO:0000256" key="3">
    <source>
        <dbReference type="ARBA" id="ARBA00022692"/>
    </source>
</evidence>
<accession>H0EK15</accession>
<organism evidence="7 8">
    <name type="scientific">Glarea lozoyensis (strain ATCC 74030 / MF5533)</name>
    <dbReference type="NCBI Taxonomy" id="1104152"/>
    <lineage>
        <taxon>Eukaryota</taxon>
        <taxon>Fungi</taxon>
        <taxon>Dikarya</taxon>
        <taxon>Ascomycota</taxon>
        <taxon>Pezizomycotina</taxon>
        <taxon>Leotiomycetes</taxon>
        <taxon>Helotiales</taxon>
        <taxon>Helotiaceae</taxon>
        <taxon>Glarea</taxon>
    </lineage>
</organism>